<proteinExistence type="inferred from homology"/>
<dbReference type="Pfam" id="PF00881">
    <property type="entry name" value="Nitroreductase"/>
    <property type="match status" value="1"/>
</dbReference>
<accession>A0A927MNC1</accession>
<protein>
    <submittedName>
        <fullName evidence="4">Nitroreductase</fullName>
    </submittedName>
</protein>
<sequence length="208" mass="23340">MSQKYNTLSEIIHERKSVRKFEASTEISKEEIAAMLSEATEAPSSSNTQSWRFIVIQDSEAKKKIKEFSFNQEQIETSSAIIAVIGDTEMHHNIDEIYRSNFEAGNIDKLNMERQIQNAKALYPIAPTEVLLNIASFDAGLISMQFMLIAKAKGYDTVCMGGFDKKQFAEKFELEDRYVPIVLIALGKAAAPAYGSTRLPLEKIATFI</sequence>
<name>A0A927MNC1_9BACL</name>
<reference evidence="4" key="1">
    <citation type="submission" date="2020-10" db="EMBL/GenBank/DDBJ databases">
        <title>Genomic Encyclopedia of Type Strains, Phase IV (KMG-IV): sequencing the most valuable type-strain genomes for metagenomic binning, comparative biology and taxonomic classification.</title>
        <authorList>
            <person name="Goeker M."/>
        </authorList>
    </citation>
    <scope>NUCLEOTIDE SEQUENCE</scope>
    <source>
        <strain evidence="4">DSM 13886</strain>
    </source>
</reference>
<comment type="similarity">
    <text evidence="1">Belongs to the nitroreductase family.</text>
</comment>
<dbReference type="GO" id="GO:0016491">
    <property type="term" value="F:oxidoreductase activity"/>
    <property type="evidence" value="ECO:0007669"/>
    <property type="project" value="UniProtKB-KW"/>
</dbReference>
<evidence type="ECO:0000313" key="4">
    <source>
        <dbReference type="EMBL" id="MBE1556047.1"/>
    </source>
</evidence>
<evidence type="ECO:0000256" key="1">
    <source>
        <dbReference type="ARBA" id="ARBA00007118"/>
    </source>
</evidence>
<dbReference type="EMBL" id="JADBEL010000020">
    <property type="protein sequence ID" value="MBE1556047.1"/>
    <property type="molecule type" value="Genomic_DNA"/>
</dbReference>
<comment type="caution">
    <text evidence="4">The sequence shown here is derived from an EMBL/GenBank/DDBJ whole genome shotgun (WGS) entry which is preliminary data.</text>
</comment>
<organism evidence="4 5">
    <name type="scientific">Sporosarcina limicola</name>
    <dbReference type="NCBI Taxonomy" id="34101"/>
    <lineage>
        <taxon>Bacteria</taxon>
        <taxon>Bacillati</taxon>
        <taxon>Bacillota</taxon>
        <taxon>Bacilli</taxon>
        <taxon>Bacillales</taxon>
        <taxon>Caryophanaceae</taxon>
        <taxon>Sporosarcina</taxon>
    </lineage>
</organism>
<evidence type="ECO:0000256" key="2">
    <source>
        <dbReference type="ARBA" id="ARBA00023002"/>
    </source>
</evidence>
<keyword evidence="5" id="KW-1185">Reference proteome</keyword>
<dbReference type="InterPro" id="IPR000415">
    <property type="entry name" value="Nitroreductase-like"/>
</dbReference>
<dbReference type="SUPFAM" id="SSF55469">
    <property type="entry name" value="FMN-dependent nitroreductase-like"/>
    <property type="match status" value="1"/>
</dbReference>
<dbReference type="PANTHER" id="PTHR43673">
    <property type="entry name" value="NAD(P)H NITROREDUCTASE YDGI-RELATED"/>
    <property type="match status" value="1"/>
</dbReference>
<keyword evidence="2" id="KW-0560">Oxidoreductase</keyword>
<dbReference type="CDD" id="cd02137">
    <property type="entry name" value="MhqN-like"/>
    <property type="match status" value="1"/>
</dbReference>
<dbReference type="InterPro" id="IPR029479">
    <property type="entry name" value="Nitroreductase"/>
</dbReference>
<dbReference type="AlphaFoldDB" id="A0A927MNC1"/>
<dbReference type="Gene3D" id="3.40.109.10">
    <property type="entry name" value="NADH Oxidase"/>
    <property type="match status" value="1"/>
</dbReference>
<feature type="domain" description="Nitroreductase" evidence="3">
    <location>
        <begin position="12"/>
        <end position="188"/>
    </location>
</feature>
<gene>
    <name evidence="4" type="ORF">H4683_003168</name>
</gene>
<evidence type="ECO:0000313" key="5">
    <source>
        <dbReference type="Proteomes" id="UP000658225"/>
    </source>
</evidence>
<dbReference type="PANTHER" id="PTHR43673:SF3">
    <property type="entry name" value="NAD(P)H NITROREDUCTASE YODC-RELATED"/>
    <property type="match status" value="1"/>
</dbReference>
<evidence type="ECO:0000259" key="3">
    <source>
        <dbReference type="Pfam" id="PF00881"/>
    </source>
</evidence>
<dbReference type="Proteomes" id="UP000658225">
    <property type="component" value="Unassembled WGS sequence"/>
</dbReference>